<accession>A0A8C0DMP5</accession>
<organism evidence="1">
    <name type="scientific">Balaenoptera musculus</name>
    <name type="common">Blue whale</name>
    <dbReference type="NCBI Taxonomy" id="9771"/>
    <lineage>
        <taxon>Eukaryota</taxon>
        <taxon>Metazoa</taxon>
        <taxon>Chordata</taxon>
        <taxon>Craniata</taxon>
        <taxon>Vertebrata</taxon>
        <taxon>Euteleostomi</taxon>
        <taxon>Mammalia</taxon>
        <taxon>Eutheria</taxon>
        <taxon>Laurasiatheria</taxon>
        <taxon>Artiodactyla</taxon>
        <taxon>Whippomorpha</taxon>
        <taxon>Cetacea</taxon>
        <taxon>Mysticeti</taxon>
        <taxon>Balaenopteridae</taxon>
        <taxon>Balaenoptera</taxon>
    </lineage>
</organism>
<evidence type="ECO:0000313" key="1">
    <source>
        <dbReference type="Ensembl" id="ENSBMSP00010022079.1"/>
    </source>
</evidence>
<reference evidence="1" key="1">
    <citation type="submission" date="2023-09" db="UniProtKB">
        <authorList>
            <consortium name="Ensembl"/>
        </authorList>
    </citation>
    <scope>IDENTIFICATION</scope>
</reference>
<name>A0A8C0DMP5_BALMU</name>
<protein>
    <submittedName>
        <fullName evidence="1">Uncharacterized protein</fullName>
    </submittedName>
</protein>
<proteinExistence type="predicted"/>
<dbReference type="Ensembl" id="ENSBMST00010024335.1">
    <property type="protein sequence ID" value="ENSBMSP00010022079.1"/>
    <property type="gene ID" value="ENSBMSG00010016039.1"/>
</dbReference>
<dbReference type="AlphaFoldDB" id="A0A8C0DMP5"/>
<sequence>MAWLCPLGAIRPQDPTGPRPARSCWAARAISCSLGRLCCLEIWGSLSMPLDMPGAGILVLGLLLSPLGGPGLC</sequence>
<dbReference type="GeneTree" id="ENSGT01010000229433"/>